<accession>A0AAV9TZI7</accession>
<evidence type="ECO:0000313" key="1">
    <source>
        <dbReference type="EMBL" id="KAK6332397.1"/>
    </source>
</evidence>
<name>A0AAV9TZI7_9PEZI</name>
<evidence type="ECO:0000313" key="2">
    <source>
        <dbReference type="Proteomes" id="UP001375240"/>
    </source>
</evidence>
<organism evidence="1 2">
    <name type="scientific">Orbilia brochopaga</name>
    <dbReference type="NCBI Taxonomy" id="3140254"/>
    <lineage>
        <taxon>Eukaryota</taxon>
        <taxon>Fungi</taxon>
        <taxon>Dikarya</taxon>
        <taxon>Ascomycota</taxon>
        <taxon>Pezizomycotina</taxon>
        <taxon>Orbiliomycetes</taxon>
        <taxon>Orbiliales</taxon>
        <taxon>Orbiliaceae</taxon>
        <taxon>Orbilia</taxon>
    </lineage>
</organism>
<proteinExistence type="predicted"/>
<dbReference type="Proteomes" id="UP001375240">
    <property type="component" value="Unassembled WGS sequence"/>
</dbReference>
<reference evidence="1 2" key="1">
    <citation type="submission" date="2019-10" db="EMBL/GenBank/DDBJ databases">
        <authorList>
            <person name="Palmer J.M."/>
        </authorList>
    </citation>
    <scope>NUCLEOTIDE SEQUENCE [LARGE SCALE GENOMIC DNA]</scope>
    <source>
        <strain evidence="1 2">TWF696</strain>
    </source>
</reference>
<protein>
    <submittedName>
        <fullName evidence="1">Uncharacterized protein</fullName>
    </submittedName>
</protein>
<comment type="caution">
    <text evidence="1">The sequence shown here is derived from an EMBL/GenBank/DDBJ whole genome shotgun (WGS) entry which is preliminary data.</text>
</comment>
<dbReference type="SUPFAM" id="SSF48576">
    <property type="entry name" value="Terpenoid synthases"/>
    <property type="match status" value="1"/>
</dbReference>
<gene>
    <name evidence="1" type="ORF">TWF696_003113</name>
</gene>
<dbReference type="Gene3D" id="1.10.600.10">
    <property type="entry name" value="Farnesyl Diphosphate Synthase"/>
    <property type="match status" value="1"/>
</dbReference>
<keyword evidence="2" id="KW-1185">Reference proteome</keyword>
<sequence length="121" mass="13838">MTTRTSPVRKGGISELDEGKYSLMLIHALTSPDSNQYDVHHLQSLLQLREQQGNRLSLEQKTTVMTILSKVGSINYILKLIWSLEKKIIELLEHIEAEASNGENNWVIRGFLVMSKVKKEF</sequence>
<dbReference type="InterPro" id="IPR008949">
    <property type="entry name" value="Isoprenoid_synthase_dom_sf"/>
</dbReference>
<dbReference type="AlphaFoldDB" id="A0AAV9TZI7"/>
<dbReference type="EMBL" id="JAVHNQ010000015">
    <property type="protein sequence ID" value="KAK6332397.1"/>
    <property type="molecule type" value="Genomic_DNA"/>
</dbReference>